<name>A0ABP9DI35_9BACT</name>
<sequence length="300" mass="35734">MKDTIIPYYLGSTLPYEVVTKVTELPEEAQQEFLGTFHYMKKSPIISYILHFFLGAHHGYMGEWGKQILFWLTGGGFGIWWLILTFTIPRNIRRRNREISKDVLKDVLLRYRKRQNKALHKEPARVASKRTLNIPFDPTDLRLENLEKGFMIDFETETWEVLEKQQMDWQNDESHFFYHLIHGSQERYLYLHRGRYFTKHYLMKSVNKFILHENLEALVAGHKRPPNILEYEGASYYKEAHHYGFGFDHNHPSGIKEDSWIYYDEQQQNVLLIVLKGKSEVKTYAGKIKDAEEFIDILPR</sequence>
<feature type="domain" description="DUF4178" evidence="7">
    <location>
        <begin position="149"/>
        <end position="264"/>
    </location>
</feature>
<evidence type="ECO:0000259" key="6">
    <source>
        <dbReference type="Pfam" id="PF05154"/>
    </source>
</evidence>
<keyword evidence="9" id="KW-1185">Reference proteome</keyword>
<dbReference type="Pfam" id="PF05154">
    <property type="entry name" value="TM2"/>
    <property type="match status" value="1"/>
</dbReference>
<evidence type="ECO:0000256" key="3">
    <source>
        <dbReference type="ARBA" id="ARBA00022989"/>
    </source>
</evidence>
<keyword evidence="3 5" id="KW-1133">Transmembrane helix</keyword>
<evidence type="ECO:0000256" key="2">
    <source>
        <dbReference type="ARBA" id="ARBA00022692"/>
    </source>
</evidence>
<evidence type="ECO:0008006" key="10">
    <source>
        <dbReference type="Google" id="ProtNLM"/>
    </source>
</evidence>
<evidence type="ECO:0000313" key="8">
    <source>
        <dbReference type="EMBL" id="GAA4847249.1"/>
    </source>
</evidence>
<accession>A0ABP9DI35</accession>
<evidence type="ECO:0000313" key="9">
    <source>
        <dbReference type="Proteomes" id="UP001500298"/>
    </source>
</evidence>
<reference evidence="9" key="1">
    <citation type="journal article" date="2019" name="Int. J. Syst. Evol. Microbiol.">
        <title>The Global Catalogue of Microorganisms (GCM) 10K type strain sequencing project: providing services to taxonomists for standard genome sequencing and annotation.</title>
        <authorList>
            <consortium name="The Broad Institute Genomics Platform"/>
            <consortium name="The Broad Institute Genome Sequencing Center for Infectious Disease"/>
            <person name="Wu L."/>
            <person name="Ma J."/>
        </authorList>
    </citation>
    <scope>NUCLEOTIDE SEQUENCE [LARGE SCALE GENOMIC DNA]</scope>
    <source>
        <strain evidence="9">JCM 18326</strain>
    </source>
</reference>
<evidence type="ECO:0000256" key="5">
    <source>
        <dbReference type="SAM" id="Phobius"/>
    </source>
</evidence>
<dbReference type="InterPro" id="IPR007829">
    <property type="entry name" value="TM2"/>
</dbReference>
<keyword evidence="4 5" id="KW-0472">Membrane</keyword>
<organism evidence="8 9">
    <name type="scientific">Algivirga pacifica</name>
    <dbReference type="NCBI Taxonomy" id="1162670"/>
    <lineage>
        <taxon>Bacteria</taxon>
        <taxon>Pseudomonadati</taxon>
        <taxon>Bacteroidota</taxon>
        <taxon>Cytophagia</taxon>
        <taxon>Cytophagales</taxon>
        <taxon>Flammeovirgaceae</taxon>
        <taxon>Algivirga</taxon>
    </lineage>
</organism>
<comment type="subcellular location">
    <subcellularLocation>
        <location evidence="1">Membrane</location>
        <topology evidence="1">Multi-pass membrane protein</topology>
    </subcellularLocation>
</comment>
<proteinExistence type="predicted"/>
<evidence type="ECO:0000256" key="1">
    <source>
        <dbReference type="ARBA" id="ARBA00004141"/>
    </source>
</evidence>
<evidence type="ECO:0000256" key="4">
    <source>
        <dbReference type="ARBA" id="ARBA00023136"/>
    </source>
</evidence>
<dbReference type="EMBL" id="BAABJX010000056">
    <property type="protein sequence ID" value="GAA4847249.1"/>
    <property type="molecule type" value="Genomic_DNA"/>
</dbReference>
<dbReference type="InterPro" id="IPR025235">
    <property type="entry name" value="DUF4178"/>
</dbReference>
<dbReference type="Pfam" id="PF13785">
    <property type="entry name" value="DUF4178"/>
    <property type="match status" value="1"/>
</dbReference>
<feature type="transmembrane region" description="Helical" evidence="5">
    <location>
        <begin position="68"/>
        <end position="88"/>
    </location>
</feature>
<evidence type="ECO:0000259" key="7">
    <source>
        <dbReference type="Pfam" id="PF13785"/>
    </source>
</evidence>
<protein>
    <recommendedName>
        <fullName evidence="10">TM2 domain-containing protein</fullName>
    </recommendedName>
</protein>
<comment type="caution">
    <text evidence="8">The sequence shown here is derived from an EMBL/GenBank/DDBJ whole genome shotgun (WGS) entry which is preliminary data.</text>
</comment>
<dbReference type="Proteomes" id="UP001500298">
    <property type="component" value="Unassembled WGS sequence"/>
</dbReference>
<keyword evidence="2 5" id="KW-0812">Transmembrane</keyword>
<dbReference type="RefSeq" id="WP_345374162.1">
    <property type="nucleotide sequence ID" value="NZ_BAABJX010000056.1"/>
</dbReference>
<feature type="domain" description="TM2" evidence="6">
    <location>
        <begin position="40"/>
        <end position="84"/>
    </location>
</feature>
<feature type="transmembrane region" description="Helical" evidence="5">
    <location>
        <begin position="45"/>
        <end position="62"/>
    </location>
</feature>
<gene>
    <name evidence="8" type="ORF">GCM10023331_34990</name>
</gene>